<keyword evidence="2" id="KW-0812">Transmembrane</keyword>
<evidence type="ECO:0000313" key="3">
    <source>
        <dbReference type="EMBL" id="VEL25554.1"/>
    </source>
</evidence>
<gene>
    <name evidence="3" type="ORF">PXEA_LOCUS18994</name>
</gene>
<comment type="caution">
    <text evidence="3">The sequence shown here is derived from an EMBL/GenBank/DDBJ whole genome shotgun (WGS) entry which is preliminary data.</text>
</comment>
<feature type="transmembrane region" description="Helical" evidence="2">
    <location>
        <begin position="92"/>
        <end position="113"/>
    </location>
</feature>
<dbReference type="Proteomes" id="UP000784294">
    <property type="component" value="Unassembled WGS sequence"/>
</dbReference>
<dbReference type="EMBL" id="CAAALY010074763">
    <property type="protein sequence ID" value="VEL25554.1"/>
    <property type="molecule type" value="Genomic_DNA"/>
</dbReference>
<evidence type="ECO:0000313" key="4">
    <source>
        <dbReference type="Proteomes" id="UP000784294"/>
    </source>
</evidence>
<feature type="transmembrane region" description="Helical" evidence="2">
    <location>
        <begin position="60"/>
        <end position="80"/>
    </location>
</feature>
<dbReference type="AlphaFoldDB" id="A0A3S5A1Z0"/>
<name>A0A3S5A1Z0_9PLAT</name>
<feature type="transmembrane region" description="Helical" evidence="2">
    <location>
        <begin position="119"/>
        <end position="142"/>
    </location>
</feature>
<protein>
    <submittedName>
        <fullName evidence="3">Uncharacterized protein</fullName>
    </submittedName>
</protein>
<organism evidence="3 4">
    <name type="scientific">Protopolystoma xenopodis</name>
    <dbReference type="NCBI Taxonomy" id="117903"/>
    <lineage>
        <taxon>Eukaryota</taxon>
        <taxon>Metazoa</taxon>
        <taxon>Spiralia</taxon>
        <taxon>Lophotrochozoa</taxon>
        <taxon>Platyhelminthes</taxon>
        <taxon>Monogenea</taxon>
        <taxon>Polyopisthocotylea</taxon>
        <taxon>Polystomatidea</taxon>
        <taxon>Polystomatidae</taxon>
        <taxon>Protopolystoma</taxon>
    </lineage>
</organism>
<keyword evidence="4" id="KW-1185">Reference proteome</keyword>
<sequence length="490" mass="53625">MSEFCSSLWIPMTSCLLHPSLETPRSSEEVHGCVGGVGCTNRGRQSGCRLHSLALPERHLVLGSLVLLSSIILIVLQINIGLVSPVLPQQEIAYMVGVPSCFTGCLVLLTVLFSKPTLLIFSLLSEAIVMCISVISGILLVVKQAPLHEAVGLLCLITVFLQLMHAGFSCYELCQSEEDRDSGELYGCGAEEGMSEEAATREQGACSRICHCCTNSAYQPRRRRQVGEAAASRYRSASLRLCSEPVEPPSYASAFEFAQHRETLSPIETMTRAAGKPAEEPRPQSPPSFAAVTLALSRLSSRRLRHRRNGPRKQTPPERLTLISNFRASVAANVAPISSQAGTFGYRCYTISSGVLVDTGSGSHLTNLPTSHQPNLDDQLCPLPRSKRDGQPRKNNTLLANGILMMPLNWDKPRRSRLLNQVEPMRHSSRRCLSESDLSYVNGTQIIRLTAGSSEGNLRETQIRFGISSPMPPESLAPPPYKFENLSRDL</sequence>
<evidence type="ECO:0000256" key="1">
    <source>
        <dbReference type="SAM" id="MobiDB-lite"/>
    </source>
</evidence>
<feature type="region of interest" description="Disordered" evidence="1">
    <location>
        <begin position="466"/>
        <end position="490"/>
    </location>
</feature>
<feature type="compositionally biased region" description="Pro residues" evidence="1">
    <location>
        <begin position="470"/>
        <end position="481"/>
    </location>
</feature>
<evidence type="ECO:0000256" key="2">
    <source>
        <dbReference type="SAM" id="Phobius"/>
    </source>
</evidence>
<accession>A0A3S5A1Z0</accession>
<keyword evidence="2" id="KW-0472">Membrane</keyword>
<keyword evidence="2" id="KW-1133">Transmembrane helix</keyword>
<proteinExistence type="predicted"/>
<reference evidence="3" key="1">
    <citation type="submission" date="2018-11" db="EMBL/GenBank/DDBJ databases">
        <authorList>
            <consortium name="Pathogen Informatics"/>
        </authorList>
    </citation>
    <scope>NUCLEOTIDE SEQUENCE</scope>
</reference>